<evidence type="ECO:0000313" key="3">
    <source>
        <dbReference type="Proteomes" id="UP000177042"/>
    </source>
</evidence>
<organism evidence="2 3">
    <name type="scientific">Candidatus Daviesbacteria bacterium RIFCSPHIGHO2_02_FULL_39_12</name>
    <dbReference type="NCBI Taxonomy" id="1797770"/>
    <lineage>
        <taxon>Bacteria</taxon>
        <taxon>Candidatus Daviesiibacteriota</taxon>
    </lineage>
</organism>
<dbReference type="Proteomes" id="UP000177042">
    <property type="component" value="Unassembled WGS sequence"/>
</dbReference>
<keyword evidence="1" id="KW-0472">Membrane</keyword>
<feature type="transmembrane region" description="Helical" evidence="1">
    <location>
        <begin position="44"/>
        <end position="64"/>
    </location>
</feature>
<comment type="caution">
    <text evidence="2">The sequence shown here is derived from an EMBL/GenBank/DDBJ whole genome shotgun (WGS) entry which is preliminary data.</text>
</comment>
<protein>
    <submittedName>
        <fullName evidence="2">Uncharacterized protein</fullName>
    </submittedName>
</protein>
<dbReference type="EMBL" id="MFCX01000020">
    <property type="protein sequence ID" value="OGE25857.1"/>
    <property type="molecule type" value="Genomic_DNA"/>
</dbReference>
<accession>A0A1F5JB45</accession>
<name>A0A1F5JB45_9BACT</name>
<evidence type="ECO:0000313" key="2">
    <source>
        <dbReference type="EMBL" id="OGE25857.1"/>
    </source>
</evidence>
<gene>
    <name evidence="2" type="ORF">A3C26_01925</name>
</gene>
<proteinExistence type="predicted"/>
<dbReference type="AlphaFoldDB" id="A0A1F5JB45"/>
<reference evidence="2 3" key="1">
    <citation type="journal article" date="2016" name="Nat. Commun.">
        <title>Thousands of microbial genomes shed light on interconnected biogeochemical processes in an aquifer system.</title>
        <authorList>
            <person name="Anantharaman K."/>
            <person name="Brown C.T."/>
            <person name="Hug L.A."/>
            <person name="Sharon I."/>
            <person name="Castelle C.J."/>
            <person name="Probst A.J."/>
            <person name="Thomas B.C."/>
            <person name="Singh A."/>
            <person name="Wilkins M.J."/>
            <person name="Karaoz U."/>
            <person name="Brodie E.L."/>
            <person name="Williams K.H."/>
            <person name="Hubbard S.S."/>
            <person name="Banfield J.F."/>
        </authorList>
    </citation>
    <scope>NUCLEOTIDE SEQUENCE [LARGE SCALE GENOMIC DNA]</scope>
</reference>
<keyword evidence="1" id="KW-1133">Transmembrane helix</keyword>
<sequence length="65" mass="7526">MKQIFEGLPLLNYTLDLLMFSGGLGFISWLLLITIVLRKNIRPLLLAGFIIYLIWIQLQIQSIVH</sequence>
<keyword evidence="1" id="KW-0812">Transmembrane</keyword>
<evidence type="ECO:0000256" key="1">
    <source>
        <dbReference type="SAM" id="Phobius"/>
    </source>
</evidence>
<feature type="transmembrane region" description="Helical" evidence="1">
    <location>
        <begin position="17"/>
        <end position="37"/>
    </location>
</feature>